<evidence type="ECO:0000256" key="9">
    <source>
        <dbReference type="ARBA" id="ARBA00023136"/>
    </source>
</evidence>
<keyword evidence="4 11" id="KW-0812">Transmembrane</keyword>
<dbReference type="PRINTS" id="PR00119">
    <property type="entry name" value="CATATPASE"/>
</dbReference>
<dbReference type="InterPro" id="IPR023299">
    <property type="entry name" value="ATPase_P-typ_cyto_dom_N"/>
</dbReference>
<dbReference type="Gene3D" id="1.20.1110.10">
    <property type="entry name" value="Calcium-transporting ATPase, transmembrane domain"/>
    <property type="match status" value="1"/>
</dbReference>
<evidence type="ECO:0000256" key="7">
    <source>
        <dbReference type="ARBA" id="ARBA00022967"/>
    </source>
</evidence>
<feature type="transmembrane region" description="Helical" evidence="11">
    <location>
        <begin position="170"/>
        <end position="191"/>
    </location>
</feature>
<keyword evidence="9 11" id="KW-0472">Membrane</keyword>
<evidence type="ECO:0000256" key="8">
    <source>
        <dbReference type="ARBA" id="ARBA00022989"/>
    </source>
</evidence>
<evidence type="ECO:0000256" key="3">
    <source>
        <dbReference type="ARBA" id="ARBA00022475"/>
    </source>
</evidence>
<dbReference type="Proteomes" id="UP000008363">
    <property type="component" value="Unassembled WGS sequence"/>
</dbReference>
<dbReference type="Pfam" id="PF00122">
    <property type="entry name" value="E1-E2_ATPase"/>
    <property type="match status" value="1"/>
</dbReference>
<dbReference type="Gene3D" id="2.70.150.10">
    <property type="entry name" value="Calcium-transporting ATPase, cytoplasmic transduction domain A"/>
    <property type="match status" value="1"/>
</dbReference>
<comment type="subcellular location">
    <subcellularLocation>
        <location evidence="1">Cell membrane</location>
        <topology evidence="1">Multi-pass membrane protein</topology>
    </subcellularLocation>
</comment>
<dbReference type="InterPro" id="IPR044492">
    <property type="entry name" value="P_typ_ATPase_HD_dom"/>
</dbReference>
<feature type="transmembrane region" description="Helical" evidence="11">
    <location>
        <begin position="677"/>
        <end position="702"/>
    </location>
</feature>
<dbReference type="Pfam" id="PF00689">
    <property type="entry name" value="Cation_ATPase_C"/>
    <property type="match status" value="1"/>
</dbReference>
<evidence type="ECO:0000256" key="10">
    <source>
        <dbReference type="ARBA" id="ARBA00049360"/>
    </source>
</evidence>
<evidence type="ECO:0000256" key="6">
    <source>
        <dbReference type="ARBA" id="ARBA00022840"/>
    </source>
</evidence>
<dbReference type="SUPFAM" id="SSF81660">
    <property type="entry name" value="Metal cation-transporting ATPase, ATP-binding domain N"/>
    <property type="match status" value="1"/>
</dbReference>
<feature type="transmembrane region" description="Helical" evidence="11">
    <location>
        <begin position="714"/>
        <end position="734"/>
    </location>
</feature>
<dbReference type="SUPFAM" id="SSF81653">
    <property type="entry name" value="Calcium ATPase, transduction domain A"/>
    <property type="match status" value="1"/>
</dbReference>
<dbReference type="InterPro" id="IPR036412">
    <property type="entry name" value="HAD-like_sf"/>
</dbReference>
<dbReference type="Gene3D" id="3.40.1110.10">
    <property type="entry name" value="Calcium-transporting ATPase, cytoplasmic domain N"/>
    <property type="match status" value="1"/>
</dbReference>
<dbReference type="InterPro" id="IPR008250">
    <property type="entry name" value="ATPase_P-typ_transduc_dom_A_sf"/>
</dbReference>
<dbReference type="SUPFAM" id="SSF56784">
    <property type="entry name" value="HAD-like"/>
    <property type="match status" value="1"/>
</dbReference>
<keyword evidence="7" id="KW-1278">Translocase</keyword>
<evidence type="ECO:0000313" key="14">
    <source>
        <dbReference type="EMBL" id="GAB91648.1"/>
    </source>
</evidence>
<evidence type="ECO:0000256" key="2">
    <source>
        <dbReference type="ARBA" id="ARBA00005675"/>
    </source>
</evidence>
<feature type="domain" description="P-type ATPase A" evidence="12">
    <location>
        <begin position="56"/>
        <end position="156"/>
    </location>
</feature>
<dbReference type="InterPro" id="IPR018303">
    <property type="entry name" value="ATPase_P-typ_P_site"/>
</dbReference>
<reference evidence="14 15" key="1">
    <citation type="submission" date="2012-08" db="EMBL/GenBank/DDBJ databases">
        <title>Whole genome shotgun sequence of Gordonia rhizosphera NBRC 16068.</title>
        <authorList>
            <person name="Takarada H."/>
            <person name="Isaki S."/>
            <person name="Hosoyama A."/>
            <person name="Tsuchikane K."/>
            <person name="Katsumata H."/>
            <person name="Baba S."/>
            <person name="Ohji S."/>
            <person name="Yamazaki S."/>
            <person name="Fujita N."/>
        </authorList>
    </citation>
    <scope>NUCLEOTIDE SEQUENCE [LARGE SCALE GENOMIC DNA]</scope>
    <source>
        <strain evidence="14 15">NBRC 16068</strain>
    </source>
</reference>
<evidence type="ECO:0000256" key="4">
    <source>
        <dbReference type="ARBA" id="ARBA00022692"/>
    </source>
</evidence>
<evidence type="ECO:0000256" key="5">
    <source>
        <dbReference type="ARBA" id="ARBA00022741"/>
    </source>
</evidence>
<keyword evidence="3" id="KW-1003">Cell membrane</keyword>
<dbReference type="NCBIfam" id="TIGR01494">
    <property type="entry name" value="ATPase_P-type"/>
    <property type="match status" value="3"/>
</dbReference>
<accession>K6V5W1</accession>
<comment type="catalytic activity">
    <reaction evidence="10">
        <text>ATP + H2O = ADP + phosphate + H(+)</text>
        <dbReference type="Rhea" id="RHEA:13065"/>
        <dbReference type="ChEBI" id="CHEBI:15377"/>
        <dbReference type="ChEBI" id="CHEBI:15378"/>
        <dbReference type="ChEBI" id="CHEBI:30616"/>
        <dbReference type="ChEBI" id="CHEBI:43474"/>
        <dbReference type="ChEBI" id="CHEBI:456216"/>
    </reaction>
</comment>
<dbReference type="InterPro" id="IPR059000">
    <property type="entry name" value="ATPase_P-type_domA"/>
</dbReference>
<feature type="transmembrane region" description="Helical" evidence="11">
    <location>
        <begin position="754"/>
        <end position="779"/>
    </location>
</feature>
<dbReference type="InterPro" id="IPR001757">
    <property type="entry name" value="P_typ_ATPase"/>
</dbReference>
<dbReference type="InterPro" id="IPR023298">
    <property type="entry name" value="ATPase_P-typ_TM_dom_sf"/>
</dbReference>
<dbReference type="GO" id="GO:0005524">
    <property type="term" value="F:ATP binding"/>
    <property type="evidence" value="ECO:0007669"/>
    <property type="project" value="UniProtKB-KW"/>
</dbReference>
<feature type="domain" description="Cation-transporting P-type ATPase C-terminal" evidence="13">
    <location>
        <begin position="626"/>
        <end position="807"/>
    </location>
</feature>
<feature type="transmembrane region" description="Helical" evidence="11">
    <location>
        <begin position="203"/>
        <end position="228"/>
    </location>
</feature>
<comment type="caution">
    <text evidence="14">The sequence shown here is derived from an EMBL/GenBank/DDBJ whole genome shotgun (WGS) entry which is preliminary data.</text>
</comment>
<keyword evidence="15" id="KW-1185">Reference proteome</keyword>
<dbReference type="InterPro" id="IPR023214">
    <property type="entry name" value="HAD_sf"/>
</dbReference>
<evidence type="ECO:0000259" key="13">
    <source>
        <dbReference type="Pfam" id="PF00689"/>
    </source>
</evidence>
<dbReference type="SFLD" id="SFLDS00003">
    <property type="entry name" value="Haloacid_Dehalogenase"/>
    <property type="match status" value="1"/>
</dbReference>
<dbReference type="STRING" id="1108045.GORHZ_141_00230"/>
<gene>
    <name evidence="14" type="ORF">GORHZ_141_00230</name>
</gene>
<keyword evidence="6" id="KW-0067">ATP-binding</keyword>
<proteinExistence type="inferred from homology"/>
<dbReference type="AlphaFoldDB" id="K6V5W1"/>
<dbReference type="PROSITE" id="PS00154">
    <property type="entry name" value="ATPASE_E1_E2"/>
    <property type="match status" value="1"/>
</dbReference>
<dbReference type="InterPro" id="IPR006068">
    <property type="entry name" value="ATPase_P-typ_cation-transptr_C"/>
</dbReference>
<feature type="transmembrane region" description="Helical" evidence="11">
    <location>
        <begin position="26"/>
        <end position="42"/>
    </location>
</feature>
<keyword evidence="8 11" id="KW-1133">Transmembrane helix</keyword>
<feature type="transmembrane region" description="Helical" evidence="11">
    <location>
        <begin position="785"/>
        <end position="805"/>
    </location>
</feature>
<evidence type="ECO:0000259" key="12">
    <source>
        <dbReference type="Pfam" id="PF00122"/>
    </source>
</evidence>
<dbReference type="GO" id="GO:0005886">
    <property type="term" value="C:plasma membrane"/>
    <property type="evidence" value="ECO:0007669"/>
    <property type="project" value="UniProtKB-SubCell"/>
</dbReference>
<dbReference type="GO" id="GO:0016887">
    <property type="term" value="F:ATP hydrolysis activity"/>
    <property type="evidence" value="ECO:0007669"/>
    <property type="project" value="InterPro"/>
</dbReference>
<evidence type="ECO:0000313" key="15">
    <source>
        <dbReference type="Proteomes" id="UP000008363"/>
    </source>
</evidence>
<dbReference type="SUPFAM" id="SSF81665">
    <property type="entry name" value="Calcium ATPase, transmembrane domain M"/>
    <property type="match status" value="1"/>
</dbReference>
<dbReference type="SFLD" id="SFLDG00002">
    <property type="entry name" value="C1.7:_P-type_atpase_like"/>
    <property type="match status" value="1"/>
</dbReference>
<dbReference type="Pfam" id="PF00702">
    <property type="entry name" value="Hydrolase"/>
    <property type="match status" value="1"/>
</dbReference>
<evidence type="ECO:0000256" key="1">
    <source>
        <dbReference type="ARBA" id="ARBA00004651"/>
    </source>
</evidence>
<protein>
    <submittedName>
        <fullName evidence="14">Putative calcium-transporting ATPase</fullName>
    </submittedName>
</protein>
<organism evidence="14 15">
    <name type="scientific">Gordonia rhizosphera NBRC 16068</name>
    <dbReference type="NCBI Taxonomy" id="1108045"/>
    <lineage>
        <taxon>Bacteria</taxon>
        <taxon>Bacillati</taxon>
        <taxon>Actinomycetota</taxon>
        <taxon>Actinomycetes</taxon>
        <taxon>Mycobacteriales</taxon>
        <taxon>Gordoniaceae</taxon>
        <taxon>Gordonia</taxon>
    </lineage>
</organism>
<sequence>MSHFFALMLWCAGGLAFVAGMPALGVAIFVVIVVNGVFAFVQEERAEHAAARLRDLLPSGVRVRRDGMVVDLPASELVPDDVVLLSAGDRVPADVHLMQAQGVRVDESMLTGESVPVPMTTGEDANAGTFVVDGDAEALVVRIGGATRLAEIAGLTAGVRRRRSPLAREIGRVVRTVAIVAVIAGIGFFGMALLTGTPAEDGFLFAIGVTVALVPEGLLPTVTLSLAIGAQRMAARDGLVRHLEAVETLGSTTYICTDKTGTLTLNQMSVVQVWTPAGAVCISGDGYEPQGEVDAASQARDAARMAVDAARRCSQGRIVERDGTWDPVGDPMEAAIDTAYRRLGDHFGEPVEATTSGHRPFDPERRRESVVSDGWLVVKGAPESVLPRCADQADEVHAVTDNLAAQGLRVLAVARRAADALDPSMSDDEVERDLTLLGLLAMQDPPRPGVSESIAQCREAGIRLAMLTGDHPRTALAIAQQIGLIGPGGTVLSGDDLPDDDAALRQLLDRDGVVLSRVTPEQKLSVARTLQGAGHVVAMTGDGVNDAPALRQADIGVAMGLSGTDVAREAADLVLLDDHFSTIVDAVEQGRATYANIRRFLTYHLTDNVAELTPFVVWAASGGHIPLAIGVLQILCLDIVTDLLPALALGGEAANPKTLHRPPERRHIIDPVLLRRVFGVLGPTEAVTEMTAFLLVFVAAGWRPGDEFPGGHVLAAASGAAFATVIVGQAANAFACRSATKWPGALGWTTNRLLVIAVATSAALMVVFLSVPGLAGLLGQAIPPLIVWPVILAAAPAVLLADGLHKTWRAHRRDRLSK</sequence>
<comment type="similarity">
    <text evidence="2">Belongs to the cation transport ATPase (P-type) (TC 3.A.3) family. Type IIA subfamily.</text>
</comment>
<dbReference type="SFLD" id="SFLDF00027">
    <property type="entry name" value="p-type_atpase"/>
    <property type="match status" value="1"/>
</dbReference>
<dbReference type="PANTHER" id="PTHR43294">
    <property type="entry name" value="SODIUM/POTASSIUM-TRANSPORTING ATPASE SUBUNIT ALPHA"/>
    <property type="match status" value="1"/>
</dbReference>
<dbReference type="EMBL" id="BAHC01000141">
    <property type="protein sequence ID" value="GAB91648.1"/>
    <property type="molecule type" value="Genomic_DNA"/>
</dbReference>
<dbReference type="Gene3D" id="3.40.50.1000">
    <property type="entry name" value="HAD superfamily/HAD-like"/>
    <property type="match status" value="1"/>
</dbReference>
<dbReference type="eggNOG" id="COG0474">
    <property type="taxonomic scope" value="Bacteria"/>
</dbReference>
<dbReference type="PRINTS" id="PR00121">
    <property type="entry name" value="NAKATPASE"/>
</dbReference>
<evidence type="ECO:0000256" key="11">
    <source>
        <dbReference type="SAM" id="Phobius"/>
    </source>
</evidence>
<dbReference type="InterPro" id="IPR050510">
    <property type="entry name" value="Cation_transp_ATPase_P-type"/>
</dbReference>
<dbReference type="PANTHER" id="PTHR43294:SF21">
    <property type="entry name" value="CATION TRANSPORTING ATPASE"/>
    <property type="match status" value="1"/>
</dbReference>
<name>K6V5W1_9ACTN</name>
<keyword evidence="5" id="KW-0547">Nucleotide-binding</keyword>